<dbReference type="Gene3D" id="2.40.70.10">
    <property type="entry name" value="Acid Proteases"/>
    <property type="match status" value="1"/>
</dbReference>
<comment type="caution">
    <text evidence="1">The sequence shown here is derived from an EMBL/GenBank/DDBJ whole genome shotgun (WGS) entry which is preliminary data.</text>
</comment>
<dbReference type="EMBL" id="BQNB010019265">
    <property type="protein sequence ID" value="GJT83462.1"/>
    <property type="molecule type" value="Genomic_DNA"/>
</dbReference>
<dbReference type="Proteomes" id="UP001151760">
    <property type="component" value="Unassembled WGS sequence"/>
</dbReference>
<dbReference type="PANTHER" id="PTHR33067:SF35">
    <property type="entry name" value="ASPARTIC PEPTIDASE DDI1-TYPE DOMAIN-CONTAINING PROTEIN"/>
    <property type="match status" value="1"/>
</dbReference>
<reference evidence="1" key="1">
    <citation type="journal article" date="2022" name="Int. J. Mol. Sci.">
        <title>Draft Genome of Tanacetum Coccineum: Genomic Comparison of Closely Related Tanacetum-Family Plants.</title>
        <authorList>
            <person name="Yamashiro T."/>
            <person name="Shiraishi A."/>
            <person name="Nakayama K."/>
            <person name="Satake H."/>
        </authorList>
    </citation>
    <scope>NUCLEOTIDE SEQUENCE</scope>
</reference>
<keyword evidence="2" id="KW-1185">Reference proteome</keyword>
<evidence type="ECO:0000313" key="1">
    <source>
        <dbReference type="EMBL" id="GJT83462.1"/>
    </source>
</evidence>
<sequence>MGQWNKARSTKTSDGLAAIQAQLNNLRREIKKVNKKVYAAQVGWQYRAAAPGFYQRNNENPSYKKRRQSIEESLSKFMNESAKRHKENSNMIKRKKNSEENSNLIMEIRASTNVAIRNQGALIKTLEIQIGQMRKVLQERGFGSLPSSTKTNLRDPPPTPTTPHNMLIDLDYYRTVKHPKGIAENVLVGICKFIFPVDFIILDIPEDVKVPLILGRPFLGRNELENFANVPVFIGNFYVITDFTVVEDMDPYLDEGIGHVIVGEPFCNVSCVETRRFDGIITIRDKDDIVTYQMAQSNPMFKHLTNEQCNKIPPLLKVSKQDKMNGISHPCQKQTGFYKGVVNLEPGFI</sequence>
<accession>A0ABQ5H6D9</accession>
<dbReference type="InterPro" id="IPR021109">
    <property type="entry name" value="Peptidase_aspartic_dom_sf"/>
</dbReference>
<proteinExistence type="predicted"/>
<reference evidence="1" key="2">
    <citation type="submission" date="2022-01" db="EMBL/GenBank/DDBJ databases">
        <authorList>
            <person name="Yamashiro T."/>
            <person name="Shiraishi A."/>
            <person name="Satake H."/>
            <person name="Nakayama K."/>
        </authorList>
    </citation>
    <scope>NUCLEOTIDE SEQUENCE</scope>
</reference>
<dbReference type="PANTHER" id="PTHR33067">
    <property type="entry name" value="RNA-DIRECTED DNA POLYMERASE-RELATED"/>
    <property type="match status" value="1"/>
</dbReference>
<name>A0ABQ5H6D9_9ASTR</name>
<organism evidence="1 2">
    <name type="scientific">Tanacetum coccineum</name>
    <dbReference type="NCBI Taxonomy" id="301880"/>
    <lineage>
        <taxon>Eukaryota</taxon>
        <taxon>Viridiplantae</taxon>
        <taxon>Streptophyta</taxon>
        <taxon>Embryophyta</taxon>
        <taxon>Tracheophyta</taxon>
        <taxon>Spermatophyta</taxon>
        <taxon>Magnoliopsida</taxon>
        <taxon>eudicotyledons</taxon>
        <taxon>Gunneridae</taxon>
        <taxon>Pentapetalae</taxon>
        <taxon>asterids</taxon>
        <taxon>campanulids</taxon>
        <taxon>Asterales</taxon>
        <taxon>Asteraceae</taxon>
        <taxon>Asteroideae</taxon>
        <taxon>Anthemideae</taxon>
        <taxon>Anthemidinae</taxon>
        <taxon>Tanacetum</taxon>
    </lineage>
</organism>
<gene>
    <name evidence="1" type="ORF">Tco_1057804</name>
</gene>
<evidence type="ECO:0000313" key="2">
    <source>
        <dbReference type="Proteomes" id="UP001151760"/>
    </source>
</evidence>
<protein>
    <submittedName>
        <fullName evidence="1">Uncharacterized protein</fullName>
    </submittedName>
</protein>